<dbReference type="Proteomes" id="UP000516696">
    <property type="component" value="Chromosome"/>
</dbReference>
<feature type="region of interest" description="Disordered" evidence="1">
    <location>
        <begin position="118"/>
        <end position="146"/>
    </location>
</feature>
<evidence type="ECO:0000256" key="1">
    <source>
        <dbReference type="SAM" id="MobiDB-lite"/>
    </source>
</evidence>
<accession>A0AAE7MNQ1</accession>
<sequence length="263" mass="29009">MKKSVKLGLVLFTTISLSACSESSKKQDSSSDIFESSMISSSEEIKLDISDHFQADQNGEVKITGTTIPDAKVKIGKGIIGDSTTSDKDGKFELSYKKVDEEKELKINVSKDGKKISKTIIVTPSTEQSSKNNQQSSKPSSSNDPELAEINKEIDDHLKLNQGWALGTIDENGNSIENGTPNDDYQNWLIVNSIKWTGTDIEVQVTEDFKDLTTDEKDTLASSIQGAVMSYSLQDERAHIYFYNGENALGRSTVLSATKYKWN</sequence>
<dbReference type="EMBL" id="CP050485">
    <property type="protein sequence ID" value="QOG26843.1"/>
    <property type="molecule type" value="Genomic_DNA"/>
</dbReference>
<protein>
    <recommendedName>
        <fullName evidence="4">Lipoprotein</fullName>
    </recommendedName>
</protein>
<dbReference type="PROSITE" id="PS51257">
    <property type="entry name" value="PROKAR_LIPOPROTEIN"/>
    <property type="match status" value="1"/>
</dbReference>
<reference evidence="2 3" key="1">
    <citation type="submission" date="2020-03" db="EMBL/GenBank/DDBJ databases">
        <title>Characterization of ganglioside-mimicking enterococci.</title>
        <authorList>
            <person name="Patry R.T."/>
            <person name="Nothaft H."/>
            <person name="Bridger R."/>
            <person name="Shajahan A."/>
            <person name="Huynh S."/>
            <person name="Sanchez S."/>
            <person name="Azadi P."/>
            <person name="Cooper K."/>
            <person name="Miller W.G."/>
            <person name="Parker C.T."/>
            <person name="Wells L."/>
            <person name="Szymanski C.M."/>
        </authorList>
    </citation>
    <scope>NUCLEOTIDE SEQUENCE [LARGE SCALE GENOMIC DNA]</scope>
    <source>
        <strain evidence="2 3">EGM181</strain>
    </source>
</reference>
<evidence type="ECO:0000313" key="2">
    <source>
        <dbReference type="EMBL" id="QOG26843.1"/>
    </source>
</evidence>
<gene>
    <name evidence="2" type="ORF">EGM181_06020</name>
</gene>
<proteinExistence type="predicted"/>
<evidence type="ECO:0008006" key="4">
    <source>
        <dbReference type="Google" id="ProtNLM"/>
    </source>
</evidence>
<feature type="compositionally biased region" description="Low complexity" evidence="1">
    <location>
        <begin position="128"/>
        <end position="143"/>
    </location>
</feature>
<name>A0AAE7MNQ1_ENTGA</name>
<dbReference type="RefSeq" id="WP_113850004.1">
    <property type="nucleotide sequence ID" value="NZ_CP050485.1"/>
</dbReference>
<dbReference type="AlphaFoldDB" id="A0AAE7MNQ1"/>
<organism evidence="2 3">
    <name type="scientific">Enterococcus gallinarum</name>
    <dbReference type="NCBI Taxonomy" id="1353"/>
    <lineage>
        <taxon>Bacteria</taxon>
        <taxon>Bacillati</taxon>
        <taxon>Bacillota</taxon>
        <taxon>Bacilli</taxon>
        <taxon>Lactobacillales</taxon>
        <taxon>Enterococcaceae</taxon>
        <taxon>Enterococcus</taxon>
    </lineage>
</organism>
<evidence type="ECO:0000313" key="3">
    <source>
        <dbReference type="Proteomes" id="UP000516696"/>
    </source>
</evidence>